<dbReference type="CDD" id="cd05005">
    <property type="entry name" value="SIS_PHI"/>
    <property type="match status" value="1"/>
</dbReference>
<organism evidence="3 4">
    <name type="scientific">Cohnella hongkongensis</name>
    <dbReference type="NCBI Taxonomy" id="178337"/>
    <lineage>
        <taxon>Bacteria</taxon>
        <taxon>Bacillati</taxon>
        <taxon>Bacillota</taxon>
        <taxon>Bacilli</taxon>
        <taxon>Bacillales</taxon>
        <taxon>Paenibacillaceae</taxon>
        <taxon>Cohnella</taxon>
    </lineage>
</organism>
<comment type="similarity">
    <text evidence="1">Belongs to the SIS family. PHI subfamily.</text>
</comment>
<dbReference type="PANTHER" id="PTHR43443:SF1">
    <property type="entry name" value="3-HEXULOSE-6-PHOSPHATE ISOMERASE"/>
    <property type="match status" value="1"/>
</dbReference>
<sequence length="182" mass="19289">MIDAKRIANEVAQSVSLISEAESDRLIAIIGQSRKIFLAGAGRSGLMGKAFAMRLMHLGIETYVVGETITPAIAEGDLLVIGSGSGETKSLVSMAQKARSVGAALAVVTIHPESTLGSLADVAVRLPGTPKDKAGADYGTIQPMASLFEQTLLLFYDSIVLRLMDKQRSDSGRMFLNHANLE</sequence>
<dbReference type="GO" id="GO:0043800">
    <property type="term" value="F:6-phospho-3-hexuloisomerase activity"/>
    <property type="evidence" value="ECO:0007669"/>
    <property type="project" value="UniProtKB-EC"/>
</dbReference>
<evidence type="ECO:0000313" key="4">
    <source>
        <dbReference type="Proteomes" id="UP001596028"/>
    </source>
</evidence>
<evidence type="ECO:0000259" key="2">
    <source>
        <dbReference type="PROSITE" id="PS51464"/>
    </source>
</evidence>
<comment type="caution">
    <text evidence="3">The sequence shown here is derived from an EMBL/GenBank/DDBJ whole genome shotgun (WGS) entry which is preliminary data.</text>
</comment>
<protein>
    <submittedName>
        <fullName evidence="3">6-phospho-3-hexuloisomerase</fullName>
        <ecNumber evidence="3">5.3.1.27</ecNumber>
    </submittedName>
</protein>
<dbReference type="InterPro" id="IPR046348">
    <property type="entry name" value="SIS_dom_sf"/>
</dbReference>
<dbReference type="PANTHER" id="PTHR43443">
    <property type="entry name" value="3-HEXULOSE-6-PHOSPHATE ISOMERASE"/>
    <property type="match status" value="1"/>
</dbReference>
<dbReference type="EC" id="5.3.1.27" evidence="3"/>
<dbReference type="NCBIfam" id="TIGR03127">
    <property type="entry name" value="RuMP_HxlB"/>
    <property type="match status" value="1"/>
</dbReference>
<dbReference type="Gene3D" id="3.40.50.10490">
    <property type="entry name" value="Glucose-6-phosphate isomerase like protein, domain 1"/>
    <property type="match status" value="1"/>
</dbReference>
<keyword evidence="3" id="KW-0413">Isomerase</keyword>
<dbReference type="InterPro" id="IPR017552">
    <property type="entry name" value="PHI/rmpB"/>
</dbReference>
<feature type="domain" description="SIS" evidence="2">
    <location>
        <begin position="26"/>
        <end position="169"/>
    </location>
</feature>
<name>A0ABV9FAG6_9BACL</name>
<dbReference type="PROSITE" id="PS51464">
    <property type="entry name" value="SIS"/>
    <property type="match status" value="1"/>
</dbReference>
<dbReference type="SUPFAM" id="SSF53697">
    <property type="entry name" value="SIS domain"/>
    <property type="match status" value="1"/>
</dbReference>
<dbReference type="Pfam" id="PF01380">
    <property type="entry name" value="SIS"/>
    <property type="match status" value="1"/>
</dbReference>
<keyword evidence="4" id="KW-1185">Reference proteome</keyword>
<dbReference type="InterPro" id="IPR001347">
    <property type="entry name" value="SIS_dom"/>
</dbReference>
<evidence type="ECO:0000256" key="1">
    <source>
        <dbReference type="ARBA" id="ARBA00009235"/>
    </source>
</evidence>
<accession>A0ABV9FAG6</accession>
<dbReference type="RefSeq" id="WP_378093383.1">
    <property type="nucleotide sequence ID" value="NZ_JBHSEP010000003.1"/>
</dbReference>
<evidence type="ECO:0000313" key="3">
    <source>
        <dbReference type="EMBL" id="MFC4597800.1"/>
    </source>
</evidence>
<proteinExistence type="inferred from homology"/>
<dbReference type="Proteomes" id="UP001596028">
    <property type="component" value="Unassembled WGS sequence"/>
</dbReference>
<dbReference type="EMBL" id="JBHSEP010000003">
    <property type="protein sequence ID" value="MFC4597800.1"/>
    <property type="molecule type" value="Genomic_DNA"/>
</dbReference>
<reference evidence="4" key="1">
    <citation type="journal article" date="2019" name="Int. J. Syst. Evol. Microbiol.">
        <title>The Global Catalogue of Microorganisms (GCM) 10K type strain sequencing project: providing services to taxonomists for standard genome sequencing and annotation.</title>
        <authorList>
            <consortium name="The Broad Institute Genomics Platform"/>
            <consortium name="The Broad Institute Genome Sequencing Center for Infectious Disease"/>
            <person name="Wu L."/>
            <person name="Ma J."/>
        </authorList>
    </citation>
    <scope>NUCLEOTIDE SEQUENCE [LARGE SCALE GENOMIC DNA]</scope>
    <source>
        <strain evidence="4">CCUG 49571</strain>
    </source>
</reference>
<gene>
    <name evidence="3" type="primary">hxlB</name>
    <name evidence="3" type="ORF">ACFO3S_06070</name>
</gene>